<reference evidence="3" key="1">
    <citation type="submission" date="2023-07" db="EMBL/GenBank/DDBJ databases">
        <authorList>
            <consortium name="AG Swart"/>
            <person name="Singh M."/>
            <person name="Singh A."/>
            <person name="Seah K."/>
            <person name="Emmerich C."/>
        </authorList>
    </citation>
    <scope>NUCLEOTIDE SEQUENCE</scope>
    <source>
        <strain evidence="3">DP1</strain>
    </source>
</reference>
<dbReference type="InterPro" id="IPR014710">
    <property type="entry name" value="RmlC-like_jellyroll"/>
</dbReference>
<feature type="domain" description="Cyclic nucleotide-binding" evidence="2">
    <location>
        <begin position="353"/>
        <end position="480"/>
    </location>
</feature>
<dbReference type="PANTHER" id="PTHR23011:SF28">
    <property type="entry name" value="CYCLIC NUCLEOTIDE-BINDING DOMAIN CONTAINING PROTEIN"/>
    <property type="match status" value="1"/>
</dbReference>
<proteinExistence type="predicted"/>
<dbReference type="AlphaFoldDB" id="A0AAD1XGG7"/>
<dbReference type="SUPFAM" id="SSF51206">
    <property type="entry name" value="cAMP-binding domain-like"/>
    <property type="match status" value="2"/>
</dbReference>
<dbReference type="PROSITE" id="PS50042">
    <property type="entry name" value="CNMP_BINDING_3"/>
    <property type="match status" value="2"/>
</dbReference>
<dbReference type="InterPro" id="IPR000595">
    <property type="entry name" value="cNMP-bd_dom"/>
</dbReference>
<dbReference type="Pfam" id="PF00027">
    <property type="entry name" value="cNMP_binding"/>
    <property type="match status" value="1"/>
</dbReference>
<feature type="compositionally biased region" description="Polar residues" evidence="1">
    <location>
        <begin position="27"/>
        <end position="38"/>
    </location>
</feature>
<dbReference type="InterPro" id="IPR018488">
    <property type="entry name" value="cNMP-bd_CS"/>
</dbReference>
<evidence type="ECO:0000313" key="4">
    <source>
        <dbReference type="Proteomes" id="UP001295684"/>
    </source>
</evidence>
<dbReference type="PROSITE" id="PS00888">
    <property type="entry name" value="CNMP_BINDING_1"/>
    <property type="match status" value="1"/>
</dbReference>
<accession>A0AAD1XGG7</accession>
<evidence type="ECO:0000259" key="2">
    <source>
        <dbReference type="PROSITE" id="PS50042"/>
    </source>
</evidence>
<comment type="caution">
    <text evidence="3">The sequence shown here is derived from an EMBL/GenBank/DDBJ whole genome shotgun (WGS) entry which is preliminary data.</text>
</comment>
<sequence>MKTSLSKIDFTRHPYQPKRKKRACLSSRGSVSINQARRYTTRDNYHNSPKTTIRGKAYKSFHLKNGKMLKKSSKALHRILTKAQKFKGKKNTHKRKLKLVNMEKVFKKCFRQMSTKVTDHHGKRESRNTLSEYSVVNTNACTSKKNTIHTHERNSPRVGKSINMDVPIRNYSQMMDKRSYSGTPVNLRVKKRSQFVLNTKYPRVKKSGRTPNLEYSWLNYEKDLDEEFNKQKDKSRNDLNEPFHNNTFGQEDHLRSLETSGIEDYRAISQIQSPYHAQINKINEELENDYNHPSSRPSIQHNPAIKSMPQSPLFSSNLENISSSIYELCRKDCRNRDENIYVASYLINCIGYFSQKLERIVMPSLAAKLKGRFYNSGETIIKTGEIGDRMFIMYKGTADVLIRIPTESNEYEAKDNFKKVATIKCGQVFGEKALEPQQNDSENEASSKVEYKPGRRGADVVADSDCEVLVLMKQDFDILIHSILKMEMNENIQNAQKYQTKIFKDWDVKRIEMFFREIGTKIYQSGDKIYSIGDNANCAYILKSGTCHEQCVVNIHDSNRFPSSRNTWTVQNKNRKLLYKAKEIKEYDLFGHHEMIDETQRTYQVVAKSECKVFYINKDIFYRYFDTSAKRIALKKNYGQMAIEEIHQRIRENDKLKRARKKAYLDGIGINPVYQSHRAYNPMEKLLLKLKPWLREAIKLKNIDKNISRFVE</sequence>
<protein>
    <recommendedName>
        <fullName evidence="2">Cyclic nucleotide-binding domain-containing protein</fullName>
    </recommendedName>
</protein>
<organism evidence="3 4">
    <name type="scientific">Euplotes crassus</name>
    <dbReference type="NCBI Taxonomy" id="5936"/>
    <lineage>
        <taxon>Eukaryota</taxon>
        <taxon>Sar</taxon>
        <taxon>Alveolata</taxon>
        <taxon>Ciliophora</taxon>
        <taxon>Intramacronucleata</taxon>
        <taxon>Spirotrichea</taxon>
        <taxon>Hypotrichia</taxon>
        <taxon>Euplotida</taxon>
        <taxon>Euplotidae</taxon>
        <taxon>Moneuplotes</taxon>
    </lineage>
</organism>
<evidence type="ECO:0000256" key="1">
    <source>
        <dbReference type="SAM" id="MobiDB-lite"/>
    </source>
</evidence>
<dbReference type="Proteomes" id="UP001295684">
    <property type="component" value="Unassembled WGS sequence"/>
</dbReference>
<dbReference type="PANTHER" id="PTHR23011">
    <property type="entry name" value="CYCLIC NUCLEOTIDE-BINDING DOMAIN CONTAINING PROTEIN"/>
    <property type="match status" value="1"/>
</dbReference>
<dbReference type="CDD" id="cd00038">
    <property type="entry name" value="CAP_ED"/>
    <property type="match status" value="2"/>
</dbReference>
<keyword evidence="4" id="KW-1185">Reference proteome</keyword>
<feature type="domain" description="Cyclic nucleotide-binding" evidence="2">
    <location>
        <begin position="502"/>
        <end position="625"/>
    </location>
</feature>
<dbReference type="SMART" id="SM00100">
    <property type="entry name" value="cNMP"/>
    <property type="match status" value="1"/>
</dbReference>
<dbReference type="EMBL" id="CAMPGE010012371">
    <property type="protein sequence ID" value="CAI2371141.1"/>
    <property type="molecule type" value="Genomic_DNA"/>
</dbReference>
<dbReference type="Gene3D" id="2.60.120.10">
    <property type="entry name" value="Jelly Rolls"/>
    <property type="match status" value="2"/>
</dbReference>
<evidence type="ECO:0000313" key="3">
    <source>
        <dbReference type="EMBL" id="CAI2371141.1"/>
    </source>
</evidence>
<feature type="region of interest" description="Disordered" evidence="1">
    <location>
        <begin position="1"/>
        <end position="50"/>
    </location>
</feature>
<gene>
    <name evidence="3" type="ORF">ECRASSUSDP1_LOCUS12461</name>
</gene>
<name>A0AAD1XGG7_EUPCR</name>
<dbReference type="InterPro" id="IPR018490">
    <property type="entry name" value="cNMP-bd_dom_sf"/>
</dbReference>